<dbReference type="EMBL" id="UINC01015809">
    <property type="protein sequence ID" value="SVA66299.1"/>
    <property type="molecule type" value="Genomic_DNA"/>
</dbReference>
<sequence>MLFITSAPFIAVLWPPELNILVIPDIEINFSSSIIISDTSSIAL</sequence>
<evidence type="ECO:0000313" key="1">
    <source>
        <dbReference type="EMBL" id="SVA66299.1"/>
    </source>
</evidence>
<name>A0A381XNH2_9ZZZZ</name>
<protein>
    <submittedName>
        <fullName evidence="1">Uncharacterized protein</fullName>
    </submittedName>
</protein>
<accession>A0A381XNH2</accession>
<gene>
    <name evidence="1" type="ORF">METZ01_LOCUS119153</name>
</gene>
<dbReference type="AlphaFoldDB" id="A0A381XNH2"/>
<reference evidence="1" key="1">
    <citation type="submission" date="2018-05" db="EMBL/GenBank/DDBJ databases">
        <authorList>
            <person name="Lanie J.A."/>
            <person name="Ng W.-L."/>
            <person name="Kazmierczak K.M."/>
            <person name="Andrzejewski T.M."/>
            <person name="Davidsen T.M."/>
            <person name="Wayne K.J."/>
            <person name="Tettelin H."/>
            <person name="Glass J.I."/>
            <person name="Rusch D."/>
            <person name="Podicherti R."/>
            <person name="Tsui H.-C.T."/>
            <person name="Winkler M.E."/>
        </authorList>
    </citation>
    <scope>NUCLEOTIDE SEQUENCE</scope>
</reference>
<proteinExistence type="predicted"/>
<organism evidence="1">
    <name type="scientific">marine metagenome</name>
    <dbReference type="NCBI Taxonomy" id="408172"/>
    <lineage>
        <taxon>unclassified sequences</taxon>
        <taxon>metagenomes</taxon>
        <taxon>ecological metagenomes</taxon>
    </lineage>
</organism>